<dbReference type="EMBL" id="LN681231">
    <property type="protein sequence ID" value="CEK27667.1"/>
    <property type="molecule type" value="Genomic_DNA"/>
</dbReference>
<proteinExistence type="predicted"/>
<gene>
    <name evidence="1" type="ORF">CSF007_9570</name>
</gene>
<sequence>MPAGKEKNAILSVISRDCCAFAHCDAFFSTLSGKFKAVGAAVTPAAFSAQPTNIIMVVSD</sequence>
<accession>A0A0A8VD33</accession>
<organism evidence="1">
    <name type="scientific">Yersinia ruckeri</name>
    <dbReference type="NCBI Taxonomy" id="29486"/>
    <lineage>
        <taxon>Bacteria</taxon>
        <taxon>Pseudomonadati</taxon>
        <taxon>Pseudomonadota</taxon>
        <taxon>Gammaproteobacteria</taxon>
        <taxon>Enterobacterales</taxon>
        <taxon>Yersiniaceae</taxon>
        <taxon>Yersinia</taxon>
    </lineage>
</organism>
<protein>
    <submittedName>
        <fullName evidence="1">Uncharacterized protein</fullName>
    </submittedName>
</protein>
<name>A0A0A8VD33_YERRU</name>
<reference evidence="1" key="1">
    <citation type="journal article" date="2015" name="Genome Announc.">
        <title>Complete Genome Sequence of Yersinia ruckeri Strain CSF007-82, Etiologic Agent of Red Mouth Disease in Salmonid Fish.</title>
        <authorList>
            <person name="Nelson M.C."/>
            <person name="LaPatra S.E."/>
            <person name="Welch T.J."/>
            <person name="Graf J."/>
        </authorList>
    </citation>
    <scope>NUCLEOTIDE SEQUENCE</scope>
    <source>
        <strain evidence="1">CSF007-82</strain>
    </source>
</reference>
<evidence type="ECO:0000313" key="1">
    <source>
        <dbReference type="EMBL" id="CEK27667.1"/>
    </source>
</evidence>
<dbReference type="AlphaFoldDB" id="A0A0A8VD33"/>